<evidence type="ECO:0008006" key="4">
    <source>
        <dbReference type="Google" id="ProtNLM"/>
    </source>
</evidence>
<name>A0ABS7N2C3_9BACT</name>
<accession>A0ABS7N2C3</accession>
<gene>
    <name evidence="2" type="ORF">KUV23_00140</name>
</gene>
<dbReference type="RefSeq" id="WP_222582651.1">
    <property type="nucleotide sequence ID" value="NZ_JAHVHP010000001.1"/>
</dbReference>
<evidence type="ECO:0000313" key="2">
    <source>
        <dbReference type="EMBL" id="MBY5949355.1"/>
    </source>
</evidence>
<dbReference type="EMBL" id="JAHVHP010000001">
    <property type="protein sequence ID" value="MBY5949355.1"/>
    <property type="molecule type" value="Genomic_DNA"/>
</dbReference>
<keyword evidence="1" id="KW-0732">Signal</keyword>
<feature type="chain" id="PRO_5047213255" description="Outer membrane protein beta-barrel domain-containing protein" evidence="1">
    <location>
        <begin position="23"/>
        <end position="241"/>
    </location>
</feature>
<reference evidence="2 3" key="1">
    <citation type="submission" date="2021-06" db="EMBL/GenBank/DDBJ databases">
        <title>44 bacteria genomes isolated from Dapeng, Shenzhen.</title>
        <authorList>
            <person name="Zheng W."/>
            <person name="Yu S."/>
            <person name="Huang Y."/>
        </authorList>
    </citation>
    <scope>NUCLEOTIDE SEQUENCE [LARGE SCALE GENOMIC DNA]</scope>
    <source>
        <strain evidence="2 3">DP5N14-6</strain>
    </source>
</reference>
<protein>
    <recommendedName>
        <fullName evidence="4">Outer membrane protein beta-barrel domain-containing protein</fullName>
    </recommendedName>
</protein>
<keyword evidence="3" id="KW-1185">Reference proteome</keyword>
<proteinExistence type="predicted"/>
<dbReference type="Proteomes" id="UP000766609">
    <property type="component" value="Unassembled WGS sequence"/>
</dbReference>
<feature type="signal peptide" evidence="1">
    <location>
        <begin position="1"/>
        <end position="22"/>
    </location>
</feature>
<sequence>MNKITIILAACFFLIMGQAAFSQSIRVGFGLVDERVSNGTFIRIDTLTIYEQTNYSTSDPMPFIRFDYPISDRFSGNIGFQFHKKAIPLAVEYTMDRYPDFNLSKGGGTGMYLLEFPIGGSYKLIDKGEFNLSIDLSAVPVWVVLDPIPLDVPIQGDWTQEILDVLNAAETIPRSFYMNYQYGISMEYKRFGLTLFRTNNINRSISNGYTLYGQEYNFPRRTRSTRLGLYYSLGLKKRNKE</sequence>
<evidence type="ECO:0000256" key="1">
    <source>
        <dbReference type="SAM" id="SignalP"/>
    </source>
</evidence>
<comment type="caution">
    <text evidence="2">The sequence shown here is derived from an EMBL/GenBank/DDBJ whole genome shotgun (WGS) entry which is preliminary data.</text>
</comment>
<organism evidence="2 3">
    <name type="scientific">Algoriphagus marincola</name>
    <dbReference type="NCBI Taxonomy" id="264027"/>
    <lineage>
        <taxon>Bacteria</taxon>
        <taxon>Pseudomonadati</taxon>
        <taxon>Bacteroidota</taxon>
        <taxon>Cytophagia</taxon>
        <taxon>Cytophagales</taxon>
        <taxon>Cyclobacteriaceae</taxon>
        <taxon>Algoriphagus</taxon>
    </lineage>
</organism>
<evidence type="ECO:0000313" key="3">
    <source>
        <dbReference type="Proteomes" id="UP000766609"/>
    </source>
</evidence>